<evidence type="ECO:0000259" key="5">
    <source>
        <dbReference type="PROSITE" id="PS00624"/>
    </source>
</evidence>
<dbReference type="GO" id="GO:0050660">
    <property type="term" value="F:flavin adenine dinucleotide binding"/>
    <property type="evidence" value="ECO:0007669"/>
    <property type="project" value="InterPro"/>
</dbReference>
<dbReference type="SUPFAM" id="SSF54373">
    <property type="entry name" value="FAD-linked reductases, C-terminal domain"/>
    <property type="match status" value="1"/>
</dbReference>
<feature type="binding site" evidence="3">
    <location>
        <position position="142"/>
    </location>
    <ligand>
        <name>FAD</name>
        <dbReference type="ChEBI" id="CHEBI:57692"/>
    </ligand>
</feature>
<dbReference type="Proteomes" id="UP000077671">
    <property type="component" value="Unassembled WGS sequence"/>
</dbReference>
<sequence>MTASSSNPDTRMHGQAVAQPIPTQDTPANEPSTHSPTARERLARLAAHLLPSRFTSSSPPDCVYDYVIVGGGTAGAVLADRLTEDANVNVAVIEGGPSDIGNDAVLDLRRWMELLGSELDYDYATTEQPKGNSHIKHSRAKVLGGCSSHNTLISFRPLKEDLDGWANDHGCPSWSSRHLQPYGDRLKLNTVPVAPQHRNHVVRDWVQAASRATGAPVLEDMNSHIVHGHQSTPFQQGVGFFNISYDPNSGQRSSASVAYLHPIMPGGPRARTNLHLFLETWASKLDLDNEGGEGLVRAKGVQVTDKRGHSFTLSAKHDVILCAGAIDTPRLLLLSGIGPRAELEQLGVEVLVDVPGVGENLQDHPESIIMWETPDTPTETVMSSDAGLFLRILPRAGESGSEHLPTEPTSHPGPDLMAHIYQVPWAEHTGRLGFDVPAHAICMTPNITRSQGRGKLSLQSADGQDKPLLDFRYFEDEQGYDAHILVEGIKIARKIAKEPCFARHLLREVAPGPKIQSDADLSAYARSVAHTVYHPCGTCKMGTPTTDPLAVVDERDMRVRGCANLRVMDASVFPAITTVNPMLTVLQVAEAGAERIRNEAWRARWGREDLGRAKRVEEEQVQLRRQQRQSEEKEEEEEQRRRRNKESERRRSVGSNETSVSLMPTSDLHRGARRG</sequence>
<feature type="compositionally biased region" description="Polar residues" evidence="4">
    <location>
        <begin position="654"/>
        <end position="664"/>
    </location>
</feature>
<evidence type="ECO:0000313" key="8">
    <source>
        <dbReference type="Proteomes" id="UP000077671"/>
    </source>
</evidence>
<evidence type="ECO:0000256" key="4">
    <source>
        <dbReference type="SAM" id="MobiDB-lite"/>
    </source>
</evidence>
<keyword evidence="3" id="KW-0285">Flavoprotein</keyword>
<feature type="region of interest" description="Disordered" evidence="4">
    <location>
        <begin position="1"/>
        <end position="37"/>
    </location>
</feature>
<dbReference type="InterPro" id="IPR000172">
    <property type="entry name" value="GMC_OxRdtase_N"/>
</dbReference>
<keyword evidence="3" id="KW-0274">FAD</keyword>
<evidence type="ECO:0000313" key="9">
    <source>
        <dbReference type="Proteomes" id="UP000836402"/>
    </source>
</evidence>
<dbReference type="InterPro" id="IPR036188">
    <property type="entry name" value="FAD/NAD-bd_sf"/>
</dbReference>
<organism evidence="7 8">
    <name type="scientific">Tilletia caries</name>
    <name type="common">wheat bunt fungus</name>
    <dbReference type="NCBI Taxonomy" id="13290"/>
    <lineage>
        <taxon>Eukaryota</taxon>
        <taxon>Fungi</taxon>
        <taxon>Dikarya</taxon>
        <taxon>Basidiomycota</taxon>
        <taxon>Ustilaginomycotina</taxon>
        <taxon>Exobasidiomycetes</taxon>
        <taxon>Tilletiales</taxon>
        <taxon>Tilletiaceae</taxon>
        <taxon>Tilletia</taxon>
    </lineage>
</organism>
<dbReference type="PIRSF" id="PIRSF000137">
    <property type="entry name" value="Alcohol_oxidase"/>
    <property type="match status" value="1"/>
</dbReference>
<evidence type="ECO:0000256" key="3">
    <source>
        <dbReference type="PIRSR" id="PIRSR000137-2"/>
    </source>
</evidence>
<dbReference type="Proteomes" id="UP000836402">
    <property type="component" value="Unassembled WGS sequence"/>
</dbReference>
<comment type="similarity">
    <text evidence="2">Belongs to the GMC oxidoreductase family.</text>
</comment>
<reference evidence="7" key="1">
    <citation type="submission" date="2016-04" db="EMBL/GenBank/DDBJ databases">
        <authorList>
            <person name="Nguyen H.D."/>
            <person name="Kesanakurti P."/>
            <person name="Cullis J."/>
            <person name="Levesque C.A."/>
            <person name="Hambleton S."/>
        </authorList>
    </citation>
    <scope>NUCLEOTIDE SEQUENCE</scope>
    <source>
        <strain evidence="7">DAOMC 238032</strain>
    </source>
</reference>
<comment type="cofactor">
    <cofactor evidence="1 3">
        <name>FAD</name>
        <dbReference type="ChEBI" id="CHEBI:57692"/>
    </cofactor>
</comment>
<protein>
    <recommendedName>
        <fullName evidence="5">Glucose-methanol-choline oxidoreductase N-terminal domain-containing protein</fullName>
    </recommendedName>
</protein>
<gene>
    <name evidence="7" type="ORF">A4X03_0g490</name>
    <name evidence="6" type="ORF">JKIAZH3_G6968</name>
</gene>
<reference evidence="7" key="2">
    <citation type="journal article" date="2019" name="IMA Fungus">
        <title>Genome sequencing and comparison of five Tilletia species to identify candidate genes for the detection of regulated species infecting wheat.</title>
        <authorList>
            <person name="Nguyen H.D.T."/>
            <person name="Sultana T."/>
            <person name="Kesanakurti P."/>
            <person name="Hambleton S."/>
        </authorList>
    </citation>
    <scope>NUCLEOTIDE SEQUENCE</scope>
    <source>
        <strain evidence="7">DAOMC 238032</strain>
    </source>
</reference>
<dbReference type="Gene3D" id="3.30.410.40">
    <property type="match status" value="1"/>
</dbReference>
<evidence type="ECO:0000256" key="1">
    <source>
        <dbReference type="ARBA" id="ARBA00001974"/>
    </source>
</evidence>
<dbReference type="PANTHER" id="PTHR11552:SF152">
    <property type="entry name" value="OXIDASE (CODA), PUTATIVE (AFU_ORTHOLOGUE AFUA_8G04090)-RELATED"/>
    <property type="match status" value="1"/>
</dbReference>
<dbReference type="EMBL" id="LWDD02000030">
    <property type="protein sequence ID" value="KAE8265082.1"/>
    <property type="molecule type" value="Genomic_DNA"/>
</dbReference>
<dbReference type="Gene3D" id="3.50.50.60">
    <property type="entry name" value="FAD/NAD(P)-binding domain"/>
    <property type="match status" value="1"/>
</dbReference>
<keyword evidence="9" id="KW-1185">Reference proteome</keyword>
<dbReference type="AlphaFoldDB" id="A0A177VDN7"/>
<evidence type="ECO:0000313" key="6">
    <source>
        <dbReference type="EMBL" id="CAD6934317.1"/>
    </source>
</evidence>
<feature type="region of interest" description="Disordered" evidence="4">
    <location>
        <begin position="616"/>
        <end position="675"/>
    </location>
</feature>
<dbReference type="InterPro" id="IPR007867">
    <property type="entry name" value="GMC_OxRtase_C"/>
</dbReference>
<dbReference type="Pfam" id="PF05199">
    <property type="entry name" value="GMC_oxred_C"/>
    <property type="match status" value="1"/>
</dbReference>
<proteinExistence type="inferred from homology"/>
<name>A0A177VDN7_9BASI</name>
<dbReference type="InterPro" id="IPR012132">
    <property type="entry name" value="GMC_OxRdtase"/>
</dbReference>
<dbReference type="PANTHER" id="PTHR11552">
    <property type="entry name" value="GLUCOSE-METHANOL-CHOLINE GMC OXIDOREDUCTASE"/>
    <property type="match status" value="1"/>
</dbReference>
<evidence type="ECO:0000256" key="2">
    <source>
        <dbReference type="ARBA" id="ARBA00010790"/>
    </source>
</evidence>
<reference evidence="6" key="3">
    <citation type="submission" date="2020-10" db="EMBL/GenBank/DDBJ databases">
        <authorList>
            <person name="Sedaghatjoo S."/>
        </authorList>
    </citation>
    <scope>NUCLEOTIDE SEQUENCE</scope>
    <source>
        <strain evidence="6">AZH3</strain>
    </source>
</reference>
<accession>A0A177VDN7</accession>
<dbReference type="SUPFAM" id="SSF51905">
    <property type="entry name" value="FAD/NAD(P)-binding domain"/>
    <property type="match status" value="1"/>
</dbReference>
<dbReference type="PROSITE" id="PS00624">
    <property type="entry name" value="GMC_OXRED_2"/>
    <property type="match status" value="1"/>
</dbReference>
<evidence type="ECO:0000313" key="7">
    <source>
        <dbReference type="EMBL" id="KAE8265082.1"/>
    </source>
</evidence>
<dbReference type="Pfam" id="PF00732">
    <property type="entry name" value="GMC_oxred_N"/>
    <property type="match status" value="1"/>
</dbReference>
<feature type="domain" description="Glucose-methanol-choline oxidoreductase N-terminal" evidence="5">
    <location>
        <begin position="324"/>
        <end position="338"/>
    </location>
</feature>
<dbReference type="EMBL" id="CAJHJG010003677">
    <property type="protein sequence ID" value="CAD6934317.1"/>
    <property type="molecule type" value="Genomic_DNA"/>
</dbReference>
<feature type="compositionally biased region" description="Polar residues" evidence="4">
    <location>
        <begin position="21"/>
        <end position="36"/>
    </location>
</feature>
<dbReference type="GO" id="GO:0016614">
    <property type="term" value="F:oxidoreductase activity, acting on CH-OH group of donors"/>
    <property type="evidence" value="ECO:0007669"/>
    <property type="project" value="InterPro"/>
</dbReference>
<comment type="caution">
    <text evidence="7">The sequence shown here is derived from an EMBL/GenBank/DDBJ whole genome shotgun (WGS) entry which is preliminary data.</text>
</comment>